<keyword evidence="10" id="KW-1185">Reference proteome</keyword>
<feature type="region of interest" description="Disordered" evidence="7">
    <location>
        <begin position="368"/>
        <end position="391"/>
    </location>
</feature>
<comment type="subcellular location">
    <subcellularLocation>
        <location evidence="1 6">Membrane</location>
        <topology evidence="1 6">Multi-pass membrane protein</topology>
    </subcellularLocation>
</comment>
<organism evidence="9 10">
    <name type="scientific">Tropilaelaps mercedesae</name>
    <dbReference type="NCBI Taxonomy" id="418985"/>
    <lineage>
        <taxon>Eukaryota</taxon>
        <taxon>Metazoa</taxon>
        <taxon>Ecdysozoa</taxon>
        <taxon>Arthropoda</taxon>
        <taxon>Chelicerata</taxon>
        <taxon>Arachnida</taxon>
        <taxon>Acari</taxon>
        <taxon>Parasitiformes</taxon>
        <taxon>Mesostigmata</taxon>
        <taxon>Gamasina</taxon>
        <taxon>Dermanyssoidea</taxon>
        <taxon>Laelapidae</taxon>
        <taxon>Tropilaelaps</taxon>
    </lineage>
</organism>
<evidence type="ECO:0000256" key="7">
    <source>
        <dbReference type="SAM" id="MobiDB-lite"/>
    </source>
</evidence>
<evidence type="ECO:0000259" key="8">
    <source>
        <dbReference type="Pfam" id="PF04547"/>
    </source>
</evidence>
<comment type="caution">
    <text evidence="6">Lacks conserved residue(s) required for the propagation of feature annotation.</text>
</comment>
<sequence length="391" mass="45077">GDVFLAAGRLIGRRIAVSKQLFQESGPRFLENFWNRSHSSQAECDVVLTLPSSTDQILVEWLLNTFEERLPQIKVRLTHHRFSKFLMLICTADMPELLKGAEQLHMRKKVKAEFGGGFKEFCCDDPYGIWEEQDVDHFLSTQERQEIIMFYINSMRTEAKDAVRGKLLLEGQSLIQRLRKERIIDQIYPLHEAEPLRELKSTWVNRFFSPQPLDDIAAYFGVKIAMYFGWLGHYTVALAFPALVGLCIWIFCYGKDQRREDLCFILFALLNIIWATLFLESWKRRSSELAHHWGSLDSSSEMLNEPRPLFKLLMLLLRHLDGQESDWSVIASIKFDVGHVASTTHHTDVTVLTRGLILWALRAQPRRAPDWPSGHDAGEFGPGSLRSAPIF</sequence>
<dbReference type="InterPro" id="IPR007632">
    <property type="entry name" value="Anoctamin"/>
</dbReference>
<dbReference type="Pfam" id="PF04547">
    <property type="entry name" value="Anoctamin"/>
    <property type="match status" value="1"/>
</dbReference>
<dbReference type="OrthoDB" id="296386at2759"/>
<feature type="non-terminal residue" evidence="9">
    <location>
        <position position="1"/>
    </location>
</feature>
<dbReference type="PANTHER" id="PTHR12308">
    <property type="entry name" value="ANOCTAMIN"/>
    <property type="match status" value="1"/>
</dbReference>
<protein>
    <recommendedName>
        <fullName evidence="6">Anoctamin</fullName>
    </recommendedName>
</protein>
<comment type="similarity">
    <text evidence="2 6">Belongs to the anoctamin family.</text>
</comment>
<keyword evidence="3 6" id="KW-0812">Transmembrane</keyword>
<comment type="caution">
    <text evidence="9">The sequence shown here is derived from an EMBL/GenBank/DDBJ whole genome shotgun (WGS) entry which is preliminary data.</text>
</comment>
<dbReference type="Proteomes" id="UP000192247">
    <property type="component" value="Unassembled WGS sequence"/>
</dbReference>
<dbReference type="InterPro" id="IPR049452">
    <property type="entry name" value="Anoctamin_TM"/>
</dbReference>
<proteinExistence type="inferred from homology"/>
<evidence type="ECO:0000313" key="10">
    <source>
        <dbReference type="Proteomes" id="UP000192247"/>
    </source>
</evidence>
<accession>A0A1V9XSK7</accession>
<keyword evidence="5 6" id="KW-0472">Membrane</keyword>
<evidence type="ECO:0000256" key="3">
    <source>
        <dbReference type="ARBA" id="ARBA00022692"/>
    </source>
</evidence>
<name>A0A1V9XSK7_9ACAR</name>
<evidence type="ECO:0000256" key="6">
    <source>
        <dbReference type="RuleBase" id="RU280814"/>
    </source>
</evidence>
<dbReference type="AlphaFoldDB" id="A0A1V9XSK7"/>
<dbReference type="EMBL" id="MNPL01004811">
    <property type="protein sequence ID" value="OQR76459.1"/>
    <property type="molecule type" value="Genomic_DNA"/>
</dbReference>
<dbReference type="InParanoid" id="A0A1V9XSK7"/>
<dbReference type="GO" id="GO:0005254">
    <property type="term" value="F:chloride channel activity"/>
    <property type="evidence" value="ECO:0007669"/>
    <property type="project" value="TreeGrafter"/>
</dbReference>
<keyword evidence="4 6" id="KW-1133">Transmembrane helix</keyword>
<evidence type="ECO:0000256" key="4">
    <source>
        <dbReference type="ARBA" id="ARBA00022989"/>
    </source>
</evidence>
<dbReference type="GO" id="GO:0005886">
    <property type="term" value="C:plasma membrane"/>
    <property type="evidence" value="ECO:0007669"/>
    <property type="project" value="TreeGrafter"/>
</dbReference>
<evidence type="ECO:0000256" key="5">
    <source>
        <dbReference type="ARBA" id="ARBA00023136"/>
    </source>
</evidence>
<evidence type="ECO:0000256" key="1">
    <source>
        <dbReference type="ARBA" id="ARBA00004141"/>
    </source>
</evidence>
<gene>
    <name evidence="9" type="ORF">BIW11_07772</name>
</gene>
<feature type="transmembrane region" description="Helical" evidence="6">
    <location>
        <begin position="262"/>
        <end position="279"/>
    </location>
</feature>
<dbReference type="PANTHER" id="PTHR12308:SF51">
    <property type="entry name" value="ANOCTAMIN-8"/>
    <property type="match status" value="1"/>
</dbReference>
<reference evidence="9 10" key="1">
    <citation type="journal article" date="2017" name="Gigascience">
        <title>Draft genome of the honey bee ectoparasitic mite, Tropilaelaps mercedesae, is shaped by the parasitic life history.</title>
        <authorList>
            <person name="Dong X."/>
            <person name="Armstrong S.D."/>
            <person name="Xia D."/>
            <person name="Makepeace B.L."/>
            <person name="Darby A.C."/>
            <person name="Kadowaki T."/>
        </authorList>
    </citation>
    <scope>NUCLEOTIDE SEQUENCE [LARGE SCALE GENOMIC DNA]</scope>
    <source>
        <strain evidence="9">Wuxi-XJTLU</strain>
    </source>
</reference>
<feature type="domain" description="Anoctamin transmembrane" evidence="8">
    <location>
        <begin position="216"/>
        <end position="312"/>
    </location>
</feature>
<evidence type="ECO:0000313" key="9">
    <source>
        <dbReference type="EMBL" id="OQR76459.1"/>
    </source>
</evidence>
<feature type="transmembrane region" description="Helical" evidence="6">
    <location>
        <begin position="227"/>
        <end position="250"/>
    </location>
</feature>
<evidence type="ECO:0000256" key="2">
    <source>
        <dbReference type="ARBA" id="ARBA00009671"/>
    </source>
</evidence>